<evidence type="ECO:0000256" key="2">
    <source>
        <dbReference type="ARBA" id="ARBA00022603"/>
    </source>
</evidence>
<evidence type="ECO:0000256" key="4">
    <source>
        <dbReference type="ARBA" id="ARBA00022691"/>
    </source>
</evidence>
<reference evidence="5 6" key="1">
    <citation type="journal article" date="2018" name="Int. J. Syst. Evol. Microbiol.">
        <title>Zhouia spongiae sp. nov., isolated from a marine sponge.</title>
        <authorList>
            <person name="Zhuang L."/>
            <person name="Lin B."/>
            <person name="Qin F."/>
            <person name="Luo L."/>
        </authorList>
    </citation>
    <scope>NUCLEOTIDE SEQUENCE [LARGE SCALE GENOMIC DNA]</scope>
    <source>
        <strain evidence="5 6">HN-Y44</strain>
    </source>
</reference>
<dbReference type="InterPro" id="IPR029063">
    <property type="entry name" value="SAM-dependent_MTases_sf"/>
</dbReference>
<dbReference type="EMBL" id="CP094326">
    <property type="protein sequence ID" value="UNY97434.1"/>
    <property type="molecule type" value="Genomic_DNA"/>
</dbReference>
<name>A0ABY3YII4_9FLAO</name>
<dbReference type="GO" id="GO:0008168">
    <property type="term" value="F:methyltransferase activity"/>
    <property type="evidence" value="ECO:0007669"/>
    <property type="project" value="UniProtKB-KW"/>
</dbReference>
<dbReference type="Pfam" id="PF05724">
    <property type="entry name" value="TPMT"/>
    <property type="match status" value="1"/>
</dbReference>
<keyword evidence="2 5" id="KW-0489">Methyltransferase</keyword>
<evidence type="ECO:0000256" key="3">
    <source>
        <dbReference type="ARBA" id="ARBA00022679"/>
    </source>
</evidence>
<gene>
    <name evidence="5" type="ORF">MQE36_10055</name>
</gene>
<keyword evidence="4" id="KW-0949">S-adenosyl-L-methionine</keyword>
<evidence type="ECO:0000256" key="1">
    <source>
        <dbReference type="ARBA" id="ARBA00022553"/>
    </source>
</evidence>
<dbReference type="CDD" id="cd02440">
    <property type="entry name" value="AdoMet_MTases"/>
    <property type="match status" value="1"/>
</dbReference>
<evidence type="ECO:0000313" key="5">
    <source>
        <dbReference type="EMBL" id="UNY97434.1"/>
    </source>
</evidence>
<keyword evidence="6" id="KW-1185">Reference proteome</keyword>
<dbReference type="RefSeq" id="WP_242935847.1">
    <property type="nucleotide sequence ID" value="NZ_CP094326.1"/>
</dbReference>
<protein>
    <submittedName>
        <fullName evidence="5">TPMT family class I SAM-dependent methyltransferase</fullName>
    </submittedName>
</protein>
<dbReference type="Gene3D" id="3.40.50.150">
    <property type="entry name" value="Vaccinia Virus protein VP39"/>
    <property type="match status" value="1"/>
</dbReference>
<evidence type="ECO:0000313" key="6">
    <source>
        <dbReference type="Proteomes" id="UP000829476"/>
    </source>
</evidence>
<keyword evidence="3" id="KW-0808">Transferase</keyword>
<dbReference type="SUPFAM" id="SSF53335">
    <property type="entry name" value="S-adenosyl-L-methionine-dependent methyltransferases"/>
    <property type="match status" value="1"/>
</dbReference>
<dbReference type="PANTHER" id="PTHR32183">
    <property type="match status" value="1"/>
</dbReference>
<keyword evidence="1" id="KW-0597">Phosphoprotein</keyword>
<dbReference type="PANTHER" id="PTHR32183:SF6">
    <property type="entry name" value="CYSTEINE SULFINATE DESULFINASE_CYSTEINE DESULFURASE AND RELATED ENZYMES"/>
    <property type="match status" value="1"/>
</dbReference>
<dbReference type="GO" id="GO:0032259">
    <property type="term" value="P:methylation"/>
    <property type="evidence" value="ECO:0007669"/>
    <property type="project" value="UniProtKB-KW"/>
</dbReference>
<dbReference type="InterPro" id="IPR008854">
    <property type="entry name" value="TPMT"/>
</dbReference>
<sequence length="193" mass="22414">MKLNKDYWENRYQTKATQWDIGYISTPLQTYIDQLTDKNLSILIPGAGNGYEAEYLLNKGFKNVYVVDIAETPLQNIQKRVKKIRSEQLICIDFFDLDLKFDLVLEQTFFCALAPEYRKSYARKMHELLTPEGKIAGLLFAFPLTGDGPPFGGSEKEYRTVFSPYFKIKTLETCFNSVKPRLGNELFFIFEKK</sequence>
<dbReference type="Proteomes" id="UP000829476">
    <property type="component" value="Chromosome"/>
</dbReference>
<accession>A0ABY3YII4</accession>
<organism evidence="5 6">
    <name type="scientific">Zhouia spongiae</name>
    <dbReference type="NCBI Taxonomy" id="2202721"/>
    <lineage>
        <taxon>Bacteria</taxon>
        <taxon>Pseudomonadati</taxon>
        <taxon>Bacteroidota</taxon>
        <taxon>Flavobacteriia</taxon>
        <taxon>Flavobacteriales</taxon>
        <taxon>Flavobacteriaceae</taxon>
        <taxon>Zhouia</taxon>
    </lineage>
</organism>
<dbReference type="PROSITE" id="PS51585">
    <property type="entry name" value="SAM_MT_TPMT"/>
    <property type="match status" value="1"/>
</dbReference>
<proteinExistence type="predicted"/>